<dbReference type="Gene3D" id="3.40.50.1240">
    <property type="entry name" value="Phosphoglycerate mutase-like"/>
    <property type="match status" value="1"/>
</dbReference>
<evidence type="ECO:0000313" key="2">
    <source>
        <dbReference type="Proteomes" id="UP001597032"/>
    </source>
</evidence>
<dbReference type="Proteomes" id="UP001597032">
    <property type="component" value="Unassembled WGS sequence"/>
</dbReference>
<protein>
    <submittedName>
        <fullName evidence="1">Phosphoglycerate mutase family protein</fullName>
        <ecNumber evidence="1">5.4.-.-</ecNumber>
    </submittedName>
</protein>
<keyword evidence="1" id="KW-0413">Isomerase</keyword>
<dbReference type="InterPro" id="IPR013078">
    <property type="entry name" value="His_Pase_superF_clade-1"/>
</dbReference>
<accession>A0ABW2Z8F7</accession>
<gene>
    <name evidence="1" type="ORF">ACFQZW_09205</name>
</gene>
<keyword evidence="2" id="KW-1185">Reference proteome</keyword>
<dbReference type="InterPro" id="IPR029033">
    <property type="entry name" value="His_PPase_superfam"/>
</dbReference>
<dbReference type="GO" id="GO:0016853">
    <property type="term" value="F:isomerase activity"/>
    <property type="evidence" value="ECO:0007669"/>
    <property type="project" value="UniProtKB-KW"/>
</dbReference>
<dbReference type="Pfam" id="PF00300">
    <property type="entry name" value="His_Phos_1"/>
    <property type="match status" value="1"/>
</dbReference>
<evidence type="ECO:0000313" key="1">
    <source>
        <dbReference type="EMBL" id="MFD0762259.1"/>
    </source>
</evidence>
<dbReference type="SUPFAM" id="SSF53254">
    <property type="entry name" value="Phosphoglycerate mutase-like"/>
    <property type="match status" value="1"/>
</dbReference>
<name>A0ABW2Z8F7_9FLAO</name>
<sequence>MRKIIFFILAISLINIQNVKGQKDQTTTYYLIRHAEKDRTNKTNTNPNLTEIGLQRAQNWAKVFKNVTFDFIYTTNYKRTIQTAQPTALSANLEILFYNPRDLYNEEFKEKTTGKTVLIVGHSNTTPQFANKILGIQKYSDIDDTNNANLYIITLTNGLKNDILLEINSH</sequence>
<dbReference type="CDD" id="cd07067">
    <property type="entry name" value="HP_PGM_like"/>
    <property type="match status" value="1"/>
</dbReference>
<organism evidence="1 2">
    <name type="scientific">Lutibacter aestuarii</name>
    <dbReference type="NCBI Taxonomy" id="861111"/>
    <lineage>
        <taxon>Bacteria</taxon>
        <taxon>Pseudomonadati</taxon>
        <taxon>Bacteroidota</taxon>
        <taxon>Flavobacteriia</taxon>
        <taxon>Flavobacteriales</taxon>
        <taxon>Flavobacteriaceae</taxon>
        <taxon>Lutibacter</taxon>
    </lineage>
</organism>
<dbReference type="EMBL" id="JBHTIC010000008">
    <property type="protein sequence ID" value="MFD0762259.1"/>
    <property type="molecule type" value="Genomic_DNA"/>
</dbReference>
<dbReference type="EC" id="5.4.-.-" evidence="1"/>
<proteinExistence type="predicted"/>
<reference evidence="2" key="1">
    <citation type="journal article" date="2019" name="Int. J. Syst. Evol. Microbiol.">
        <title>The Global Catalogue of Microorganisms (GCM) 10K type strain sequencing project: providing services to taxonomists for standard genome sequencing and annotation.</title>
        <authorList>
            <consortium name="The Broad Institute Genomics Platform"/>
            <consortium name="The Broad Institute Genome Sequencing Center for Infectious Disease"/>
            <person name="Wu L."/>
            <person name="Ma J."/>
        </authorList>
    </citation>
    <scope>NUCLEOTIDE SEQUENCE [LARGE SCALE GENOMIC DNA]</scope>
    <source>
        <strain evidence="2">CCUG 60022</strain>
    </source>
</reference>
<comment type="caution">
    <text evidence="1">The sequence shown here is derived from an EMBL/GenBank/DDBJ whole genome shotgun (WGS) entry which is preliminary data.</text>
</comment>
<dbReference type="RefSeq" id="WP_298262574.1">
    <property type="nucleotide sequence ID" value="NZ_JBHTIC010000008.1"/>
</dbReference>